<gene>
    <name evidence="2" type="ORF">SAMN04488696_1456</name>
</gene>
<keyword evidence="1" id="KW-1133">Transmembrane helix</keyword>
<sequence>MNKPIMLAETRKQKDMYAMFRKKIVSAIVFLLMIGSCTLIASADQTNDSDKYTFTNYGGEVYTPEPMEFGANLKDNITLENGTERKHLLLQFYDNSTDDQLLLLEEYGVQILDVAADDTYIVSMPTEYTAADLPDNAGLRWMGKIPVENKYDHIHGLNVPEWAYTEDGQVELWLIFYEDVTYEEAQEIARKYSVASPQFNEYPYSLDCLITTNESNITIIVTEDSIESVGYPEGAAFDETSTETPGFTTTIGILTLTLIAVLKGNTRQKRK</sequence>
<evidence type="ECO:0000313" key="2">
    <source>
        <dbReference type="EMBL" id="SFM49112.1"/>
    </source>
</evidence>
<evidence type="ECO:0008006" key="4">
    <source>
        <dbReference type="Google" id="ProtNLM"/>
    </source>
</evidence>
<organism evidence="2 3">
    <name type="scientific">Methanolobus profundi</name>
    <dbReference type="NCBI Taxonomy" id="487685"/>
    <lineage>
        <taxon>Archaea</taxon>
        <taxon>Methanobacteriati</taxon>
        <taxon>Methanobacteriota</taxon>
        <taxon>Stenosarchaea group</taxon>
        <taxon>Methanomicrobia</taxon>
        <taxon>Methanosarcinales</taxon>
        <taxon>Methanosarcinaceae</taxon>
        <taxon>Methanolobus</taxon>
    </lineage>
</organism>
<accession>A0A1I4RA11</accession>
<dbReference type="OrthoDB" id="126354at2157"/>
<dbReference type="EMBL" id="FOUJ01000002">
    <property type="protein sequence ID" value="SFM49112.1"/>
    <property type="molecule type" value="Genomic_DNA"/>
</dbReference>
<name>A0A1I4RA11_9EURY</name>
<keyword evidence="1" id="KW-0472">Membrane</keyword>
<dbReference type="Proteomes" id="UP000198535">
    <property type="component" value="Unassembled WGS sequence"/>
</dbReference>
<dbReference type="AlphaFoldDB" id="A0A1I4RA11"/>
<reference evidence="3" key="1">
    <citation type="submission" date="2016-10" db="EMBL/GenBank/DDBJ databases">
        <authorList>
            <person name="Varghese N."/>
            <person name="Submissions S."/>
        </authorList>
    </citation>
    <scope>NUCLEOTIDE SEQUENCE [LARGE SCALE GENOMIC DNA]</scope>
    <source>
        <strain evidence="3">Mob M</strain>
    </source>
</reference>
<dbReference type="RefSeq" id="WP_143072303.1">
    <property type="nucleotide sequence ID" value="NZ_FOUJ01000002.1"/>
</dbReference>
<proteinExistence type="predicted"/>
<feature type="transmembrane region" description="Helical" evidence="1">
    <location>
        <begin position="245"/>
        <end position="262"/>
    </location>
</feature>
<keyword evidence="1" id="KW-0812">Transmembrane</keyword>
<protein>
    <recommendedName>
        <fullName evidence="4">PGF-CTERM protein</fullName>
    </recommendedName>
</protein>
<evidence type="ECO:0000313" key="3">
    <source>
        <dbReference type="Proteomes" id="UP000198535"/>
    </source>
</evidence>
<evidence type="ECO:0000256" key="1">
    <source>
        <dbReference type="SAM" id="Phobius"/>
    </source>
</evidence>
<keyword evidence="3" id="KW-1185">Reference proteome</keyword>